<comment type="caution">
    <text evidence="1">The sequence shown here is derived from an EMBL/GenBank/DDBJ whole genome shotgun (WGS) entry which is preliminary data.</text>
</comment>
<dbReference type="PANTHER" id="PTHR33702:SF16">
    <property type="match status" value="1"/>
</dbReference>
<evidence type="ECO:0000313" key="1">
    <source>
        <dbReference type="EMBL" id="KAK9700223.1"/>
    </source>
</evidence>
<sequence>MEKISRPFNGKNYWNKRGYNLLDGAVEIKRNIPVIKIKGGAKVSTTKQFWRIKKSPKLLKLKKVIYSPKQLWQKFKNGYINMMLKISGDTGKINGGIDFGRKRISKARKVQVKYKNFDEFEARIVLEIYRSLSTSKGLSEIA</sequence>
<reference evidence="1" key="1">
    <citation type="submission" date="2024-03" db="EMBL/GenBank/DDBJ databases">
        <title>WGS assembly of Saponaria officinalis var. Norfolk2.</title>
        <authorList>
            <person name="Jenkins J."/>
            <person name="Shu S."/>
            <person name="Grimwood J."/>
            <person name="Barry K."/>
            <person name="Goodstein D."/>
            <person name="Schmutz J."/>
            <person name="Leebens-Mack J."/>
            <person name="Osbourn A."/>
        </authorList>
    </citation>
    <scope>NUCLEOTIDE SEQUENCE [LARGE SCALE GENOMIC DNA]</scope>
    <source>
        <strain evidence="1">JIC</strain>
    </source>
</reference>
<evidence type="ECO:0000313" key="2">
    <source>
        <dbReference type="Proteomes" id="UP001443914"/>
    </source>
</evidence>
<protein>
    <submittedName>
        <fullName evidence="1">Uncharacterized protein</fullName>
    </submittedName>
</protein>
<name>A0AAW1JA00_SAPOF</name>
<accession>A0AAW1JA00</accession>
<proteinExistence type="predicted"/>
<dbReference type="EMBL" id="JBDFQZ010000008">
    <property type="protein sequence ID" value="KAK9700223.1"/>
    <property type="molecule type" value="Genomic_DNA"/>
</dbReference>
<organism evidence="1 2">
    <name type="scientific">Saponaria officinalis</name>
    <name type="common">Common soapwort</name>
    <name type="synonym">Lychnis saponaria</name>
    <dbReference type="NCBI Taxonomy" id="3572"/>
    <lineage>
        <taxon>Eukaryota</taxon>
        <taxon>Viridiplantae</taxon>
        <taxon>Streptophyta</taxon>
        <taxon>Embryophyta</taxon>
        <taxon>Tracheophyta</taxon>
        <taxon>Spermatophyta</taxon>
        <taxon>Magnoliopsida</taxon>
        <taxon>eudicotyledons</taxon>
        <taxon>Gunneridae</taxon>
        <taxon>Pentapetalae</taxon>
        <taxon>Caryophyllales</taxon>
        <taxon>Caryophyllaceae</taxon>
        <taxon>Caryophylleae</taxon>
        <taxon>Saponaria</taxon>
    </lineage>
</organism>
<gene>
    <name evidence="1" type="ORF">RND81_08G224600</name>
</gene>
<dbReference type="PANTHER" id="PTHR33702">
    <property type="entry name" value="BNAA09G40010D PROTEIN"/>
    <property type="match status" value="1"/>
</dbReference>
<dbReference type="Proteomes" id="UP001443914">
    <property type="component" value="Unassembled WGS sequence"/>
</dbReference>
<dbReference type="AlphaFoldDB" id="A0AAW1JA00"/>
<keyword evidence="2" id="KW-1185">Reference proteome</keyword>